<evidence type="ECO:0000256" key="7">
    <source>
        <dbReference type="ARBA" id="ARBA00022927"/>
    </source>
</evidence>
<dbReference type="EMBL" id="UGTP01000001">
    <property type="protein sequence ID" value="SUC11760.1"/>
    <property type="molecule type" value="Genomic_DNA"/>
</dbReference>
<dbReference type="SMART" id="SM01323">
    <property type="entry name" value="YajC"/>
    <property type="match status" value="1"/>
</dbReference>
<comment type="similarity">
    <text evidence="2">Belongs to the YajC family.</text>
</comment>
<organism evidence="11 12">
    <name type="scientific">Prevotella pallens</name>
    <dbReference type="NCBI Taxonomy" id="60133"/>
    <lineage>
        <taxon>Bacteria</taxon>
        <taxon>Pseudomonadati</taxon>
        <taxon>Bacteroidota</taxon>
        <taxon>Bacteroidia</taxon>
        <taxon>Bacteroidales</taxon>
        <taxon>Prevotellaceae</taxon>
        <taxon>Prevotella</taxon>
    </lineage>
</organism>
<dbReference type="PANTHER" id="PTHR33909:SF1">
    <property type="entry name" value="SEC TRANSLOCON ACCESSORY COMPLEX SUBUNIT YAJC"/>
    <property type="match status" value="1"/>
</dbReference>
<reference evidence="11 12" key="1">
    <citation type="submission" date="2018-06" db="EMBL/GenBank/DDBJ databases">
        <authorList>
            <consortium name="Pathogen Informatics"/>
            <person name="Doyle S."/>
        </authorList>
    </citation>
    <scope>NUCLEOTIDE SEQUENCE [LARGE SCALE GENOMIC DNA]</scope>
    <source>
        <strain evidence="11 12">NCTC13043</strain>
    </source>
</reference>
<keyword evidence="4" id="KW-0813">Transport</keyword>
<dbReference type="Pfam" id="PF02699">
    <property type="entry name" value="YajC"/>
    <property type="match status" value="1"/>
</dbReference>
<dbReference type="OrthoDB" id="9800132at2"/>
<name>A0A379EZC9_9BACT</name>
<evidence type="ECO:0000256" key="4">
    <source>
        <dbReference type="ARBA" id="ARBA00022448"/>
    </source>
</evidence>
<dbReference type="GeneID" id="78570345"/>
<dbReference type="RefSeq" id="WP_115082974.1">
    <property type="nucleotide sequence ID" value="NZ_CAJPLF010000038.1"/>
</dbReference>
<proteinExistence type="inferred from homology"/>
<dbReference type="PRINTS" id="PR01853">
    <property type="entry name" value="YAJCTRNLCASE"/>
</dbReference>
<evidence type="ECO:0000256" key="8">
    <source>
        <dbReference type="ARBA" id="ARBA00022989"/>
    </source>
</evidence>
<evidence type="ECO:0000256" key="10">
    <source>
        <dbReference type="ARBA" id="ARBA00023136"/>
    </source>
</evidence>
<keyword evidence="8" id="KW-1133">Transmembrane helix</keyword>
<evidence type="ECO:0000256" key="5">
    <source>
        <dbReference type="ARBA" id="ARBA00022475"/>
    </source>
</evidence>
<evidence type="ECO:0000313" key="11">
    <source>
        <dbReference type="EMBL" id="SUC11760.1"/>
    </source>
</evidence>
<dbReference type="InterPro" id="IPR003849">
    <property type="entry name" value="Preprotein_translocase_YajC"/>
</dbReference>
<keyword evidence="5" id="KW-1003">Cell membrane</keyword>
<accession>A0A379EZC9</accession>
<keyword evidence="6" id="KW-0812">Transmembrane</keyword>
<dbReference type="Proteomes" id="UP000254235">
    <property type="component" value="Unassembled WGS sequence"/>
</dbReference>
<keyword evidence="10" id="KW-0472">Membrane</keyword>
<keyword evidence="9" id="KW-0811">Translocation</keyword>
<sequence>MNTAILLAAQAAGKQGSPLPMIVMMLVIGAIMWFFMIRPQQKKQKQIRAFQNALKEGDSVVTGGGIFGKVKHIDINSNKIDVEIARGVVITVDKGYVFADAEAMRMSQNK</sequence>
<comment type="subcellular location">
    <subcellularLocation>
        <location evidence="1">Cell membrane</location>
        <topology evidence="1">Single-pass membrane protein</topology>
    </subcellularLocation>
</comment>
<dbReference type="NCBIfam" id="TIGR00739">
    <property type="entry name" value="yajC"/>
    <property type="match status" value="1"/>
</dbReference>
<evidence type="ECO:0000256" key="9">
    <source>
        <dbReference type="ARBA" id="ARBA00023010"/>
    </source>
</evidence>
<evidence type="ECO:0000256" key="1">
    <source>
        <dbReference type="ARBA" id="ARBA00004162"/>
    </source>
</evidence>
<evidence type="ECO:0000256" key="3">
    <source>
        <dbReference type="ARBA" id="ARBA00014962"/>
    </source>
</evidence>
<dbReference type="PANTHER" id="PTHR33909">
    <property type="entry name" value="SEC TRANSLOCON ACCESSORY COMPLEX SUBUNIT YAJC"/>
    <property type="match status" value="1"/>
</dbReference>
<evidence type="ECO:0000256" key="6">
    <source>
        <dbReference type="ARBA" id="ARBA00022692"/>
    </source>
</evidence>
<evidence type="ECO:0000313" key="12">
    <source>
        <dbReference type="Proteomes" id="UP000254235"/>
    </source>
</evidence>
<dbReference type="GO" id="GO:0005886">
    <property type="term" value="C:plasma membrane"/>
    <property type="evidence" value="ECO:0007669"/>
    <property type="project" value="UniProtKB-SubCell"/>
</dbReference>
<gene>
    <name evidence="11" type="primary">yajC</name>
    <name evidence="11" type="ORF">NCTC13043_00620</name>
</gene>
<evidence type="ECO:0000256" key="2">
    <source>
        <dbReference type="ARBA" id="ARBA00006742"/>
    </source>
</evidence>
<protein>
    <recommendedName>
        <fullName evidence="3">Sec translocon accessory complex subunit YajC</fullName>
    </recommendedName>
</protein>
<dbReference type="AlphaFoldDB" id="A0A379EZC9"/>
<keyword evidence="7" id="KW-0653">Protein transport</keyword>
<dbReference type="GO" id="GO:0015031">
    <property type="term" value="P:protein transport"/>
    <property type="evidence" value="ECO:0007669"/>
    <property type="project" value="UniProtKB-KW"/>
</dbReference>